<feature type="domain" description="T3SS EscN ATPase C-terminal" evidence="6">
    <location>
        <begin position="159"/>
        <end position="228"/>
    </location>
</feature>
<dbReference type="Gene3D" id="3.40.50.12240">
    <property type="match status" value="1"/>
</dbReference>
<dbReference type="GO" id="GO:0005524">
    <property type="term" value="F:ATP binding"/>
    <property type="evidence" value="ECO:0007669"/>
    <property type="project" value="UniProtKB-KW"/>
</dbReference>
<dbReference type="InterPro" id="IPR050053">
    <property type="entry name" value="ATPase_alpha/beta_chains"/>
</dbReference>
<dbReference type="Pfam" id="PF00006">
    <property type="entry name" value="ATP-synt_ab"/>
    <property type="match status" value="1"/>
</dbReference>
<dbReference type="SUPFAM" id="SSF52540">
    <property type="entry name" value="P-loop containing nucleoside triphosphate hydrolases"/>
    <property type="match status" value="1"/>
</dbReference>
<dbReference type="InterPro" id="IPR040627">
    <property type="entry name" value="T3SS_ATPase_C"/>
</dbReference>
<accession>A0A0A7RGX2</accession>
<evidence type="ECO:0000313" key="7">
    <source>
        <dbReference type="EMBL" id="AJA34501.1"/>
    </source>
</evidence>
<name>A0A0A7RGX2_9LACO</name>
<feature type="domain" description="ATPase F1/V1/A1 complex alpha/beta subunit nucleotide-binding" evidence="5">
    <location>
        <begin position="3"/>
        <end position="152"/>
    </location>
</feature>
<protein>
    <submittedName>
        <fullName evidence="7">Flagellum-specific ATP synthase</fullName>
    </submittedName>
</protein>
<evidence type="ECO:0000256" key="3">
    <source>
        <dbReference type="ARBA" id="ARBA00022840"/>
    </source>
</evidence>
<reference evidence="7" key="1">
    <citation type="journal article" date="2014" name="Appl. Environ. Microbiol.">
        <title>Detection and genomic characterization of motility in Lactobacillus curvatus: confirmation of motility in a species outside the Lactobacillus salivarius clade.</title>
        <authorList>
            <person name="Cousin F.J."/>
            <person name="Lynch S.M."/>
            <person name="Harris H.M."/>
            <person name="McCann A."/>
            <person name="Lynch D.B."/>
            <person name="Neville B.A."/>
            <person name="Irisawa T."/>
            <person name="Okada S."/>
            <person name="Endo A."/>
            <person name="O'Toole P.W."/>
        </authorList>
    </citation>
    <scope>NUCLEOTIDE SEQUENCE</scope>
    <source>
        <strain evidence="7">DSM 20605</strain>
    </source>
</reference>
<evidence type="ECO:0000259" key="6">
    <source>
        <dbReference type="Pfam" id="PF18269"/>
    </source>
</evidence>
<dbReference type="PROSITE" id="PS00152">
    <property type="entry name" value="ATPASE_ALPHA_BETA"/>
    <property type="match status" value="1"/>
</dbReference>
<organism evidence="7">
    <name type="scientific">Liquorilactobacillus vini DSM 20605</name>
    <dbReference type="NCBI Taxonomy" id="1133569"/>
    <lineage>
        <taxon>Bacteria</taxon>
        <taxon>Bacillati</taxon>
        <taxon>Bacillota</taxon>
        <taxon>Bacilli</taxon>
        <taxon>Lactobacillales</taxon>
        <taxon>Lactobacillaceae</taxon>
        <taxon>Liquorilactobacillus</taxon>
    </lineage>
</organism>
<dbReference type="InterPro" id="IPR027417">
    <property type="entry name" value="P-loop_NTPase"/>
</dbReference>
<keyword evidence="4" id="KW-1278">Translocase</keyword>
<dbReference type="InterPro" id="IPR000194">
    <property type="entry name" value="ATPase_F1/V1/A1_a/bsu_nucl-bd"/>
</dbReference>
<proteinExistence type="predicted"/>
<keyword evidence="3" id="KW-0067">ATP-binding</keyword>
<evidence type="ECO:0000256" key="1">
    <source>
        <dbReference type="ARBA" id="ARBA00022448"/>
    </source>
</evidence>
<dbReference type="Pfam" id="PF18269">
    <property type="entry name" value="T3SS_ATPase_C"/>
    <property type="match status" value="1"/>
</dbReference>
<dbReference type="GO" id="GO:0046933">
    <property type="term" value="F:proton-transporting ATP synthase activity, rotational mechanism"/>
    <property type="evidence" value="ECO:0007669"/>
    <property type="project" value="TreeGrafter"/>
</dbReference>
<keyword evidence="2" id="KW-0547">Nucleotide-binding</keyword>
<dbReference type="PANTHER" id="PTHR15184">
    <property type="entry name" value="ATP SYNTHASE"/>
    <property type="match status" value="1"/>
</dbReference>
<keyword evidence="1" id="KW-0813">Transport</keyword>
<evidence type="ECO:0000259" key="5">
    <source>
        <dbReference type="Pfam" id="PF00006"/>
    </source>
</evidence>
<dbReference type="PANTHER" id="PTHR15184:SF9">
    <property type="entry name" value="SPI-1 TYPE 3 SECRETION SYSTEM ATPASE"/>
    <property type="match status" value="1"/>
</dbReference>
<evidence type="ECO:0000256" key="4">
    <source>
        <dbReference type="ARBA" id="ARBA00022967"/>
    </source>
</evidence>
<dbReference type="AlphaFoldDB" id="A0A0A7RGX2"/>
<gene>
    <name evidence="7" type="primary">fliI2</name>
</gene>
<sequence length="236" mass="26032">MRKDLGSEGYKKAVVVCATSDKPPLVRLKGAYVATAIAEYFRDQGKKVVLMMDSVTRFAMAQREIGLSIGEPPTTKGYPPSVFANLPKLLERSGTSEKGSITAFYTVLVEGDDMNEPIADAVRGILDGHIILSRKIASQNHYPAIDVQNSLSRLMKDLVTKQQYKAAGELRENMSVYANAKDLLDVGAYKSGTNAIIDYAVSLHHPIDIFLCQQVEEFSPYQETLKKLLDLFGDSH</sequence>
<evidence type="ECO:0000256" key="2">
    <source>
        <dbReference type="ARBA" id="ARBA00022741"/>
    </source>
</evidence>
<dbReference type="EMBL" id="KM886873">
    <property type="protein sequence ID" value="AJA34501.1"/>
    <property type="molecule type" value="Genomic_DNA"/>
</dbReference>
<dbReference type="InterPro" id="IPR020003">
    <property type="entry name" value="ATPase_a/bsu_AS"/>
</dbReference>